<reference evidence="2 3" key="1">
    <citation type="submission" date="2015-08" db="EMBL/GenBank/DDBJ databases">
        <title>Antibacterial properties of a collection of Vibrionaceae strains.</title>
        <authorList>
            <person name="Giubergia S."/>
        </authorList>
    </citation>
    <scope>NUCLEOTIDE SEQUENCE [LARGE SCALE GENOMIC DNA]</scope>
    <source>
        <strain evidence="2 3">S0821</strain>
    </source>
</reference>
<dbReference type="InterPro" id="IPR035965">
    <property type="entry name" value="PAS-like_dom_sf"/>
</dbReference>
<comment type="caution">
    <text evidence="2">The sequence shown here is derived from an EMBL/GenBank/DDBJ whole genome shotgun (WGS) entry which is preliminary data.</text>
</comment>
<evidence type="ECO:0000259" key="1">
    <source>
        <dbReference type="Pfam" id="PF08447"/>
    </source>
</evidence>
<dbReference type="InterPro" id="IPR000014">
    <property type="entry name" value="PAS"/>
</dbReference>
<organism evidence="2 3">
    <name type="scientific">Vibrio furnissii</name>
    <dbReference type="NCBI Taxonomy" id="29494"/>
    <lineage>
        <taxon>Bacteria</taxon>
        <taxon>Pseudomonadati</taxon>
        <taxon>Pseudomonadota</taxon>
        <taxon>Gammaproteobacteria</taxon>
        <taxon>Vibrionales</taxon>
        <taxon>Vibrionaceae</taxon>
        <taxon>Vibrio</taxon>
    </lineage>
</organism>
<dbReference type="EMBL" id="LKHS01000001">
    <property type="protein sequence ID" value="KQH88077.1"/>
    <property type="molecule type" value="Genomic_DNA"/>
</dbReference>
<keyword evidence="2" id="KW-0675">Receptor</keyword>
<dbReference type="Pfam" id="PF08447">
    <property type="entry name" value="PAS_3"/>
    <property type="match status" value="1"/>
</dbReference>
<dbReference type="InParanoid" id="A0A0Q2R7H8"/>
<proteinExistence type="predicted"/>
<dbReference type="AlphaFoldDB" id="A0A0Q2R7H8"/>
<dbReference type="SUPFAM" id="SSF55785">
    <property type="entry name" value="PYP-like sensor domain (PAS domain)"/>
    <property type="match status" value="1"/>
</dbReference>
<dbReference type="InterPro" id="IPR013655">
    <property type="entry name" value="PAS_fold_3"/>
</dbReference>
<dbReference type="Gene3D" id="3.30.450.20">
    <property type="entry name" value="PAS domain"/>
    <property type="match status" value="1"/>
</dbReference>
<gene>
    <name evidence="2" type="ORF">AMR76_01975</name>
</gene>
<evidence type="ECO:0000313" key="2">
    <source>
        <dbReference type="EMBL" id="KQH88077.1"/>
    </source>
</evidence>
<keyword evidence="3" id="KW-1185">Reference proteome</keyword>
<feature type="domain" description="PAS fold-3" evidence="1">
    <location>
        <begin position="13"/>
        <end position="94"/>
    </location>
</feature>
<evidence type="ECO:0000313" key="3">
    <source>
        <dbReference type="Proteomes" id="UP000051221"/>
    </source>
</evidence>
<accession>A0A0Q2R7H8</accession>
<dbReference type="CDD" id="cd00130">
    <property type="entry name" value="PAS"/>
    <property type="match status" value="1"/>
</dbReference>
<protein>
    <submittedName>
        <fullName evidence="2">Aerotaxis receptor Aer</fullName>
    </submittedName>
</protein>
<dbReference type="Proteomes" id="UP000051221">
    <property type="component" value="Unassembled WGS sequence"/>
</dbReference>
<name>A0A0Q2R7H8_VIBFU</name>
<sequence length="159" mass="18505">MIISKTDLQGRLTYANRTFMRVANFSEIQLLGHNHNIIRHPSMPRGVFYGLWKTLQSGQEFFGFVKNSTADGNFYWVFANITPDVMNGKTVGYYSVRRTPSKASVDVISTIYHQMCTMEQGADRKQAPELSWNWMVDKVEREQGISYERYVLDLYKQSR</sequence>